<evidence type="ECO:0000256" key="1">
    <source>
        <dbReference type="SAM" id="Coils"/>
    </source>
</evidence>
<protein>
    <recommendedName>
        <fullName evidence="6">SLH domain-containing protein</fullName>
    </recommendedName>
</protein>
<evidence type="ECO:0000256" key="3">
    <source>
        <dbReference type="SAM" id="Phobius"/>
    </source>
</evidence>
<keyword evidence="3" id="KW-0812">Transmembrane</keyword>
<organism evidence="4 5">
    <name type="scientific">Carya illinoinensis</name>
    <name type="common">Pecan</name>
    <dbReference type="NCBI Taxonomy" id="32201"/>
    <lineage>
        <taxon>Eukaryota</taxon>
        <taxon>Viridiplantae</taxon>
        <taxon>Streptophyta</taxon>
        <taxon>Embryophyta</taxon>
        <taxon>Tracheophyta</taxon>
        <taxon>Spermatophyta</taxon>
        <taxon>Magnoliopsida</taxon>
        <taxon>eudicotyledons</taxon>
        <taxon>Gunneridae</taxon>
        <taxon>Pentapetalae</taxon>
        <taxon>rosids</taxon>
        <taxon>fabids</taxon>
        <taxon>Fagales</taxon>
        <taxon>Juglandaceae</taxon>
        <taxon>Carya</taxon>
    </lineage>
</organism>
<reference evidence="4" key="1">
    <citation type="submission" date="2021-01" db="EMBL/GenBank/DDBJ databases">
        <authorList>
            <person name="Lovell J.T."/>
            <person name="Bentley N."/>
            <person name="Bhattarai G."/>
            <person name="Jenkins J.W."/>
            <person name="Sreedasyam A."/>
            <person name="Alarcon Y."/>
            <person name="Bock C."/>
            <person name="Boston L."/>
            <person name="Carlson J."/>
            <person name="Cervantes K."/>
            <person name="Clermont K."/>
            <person name="Krom N."/>
            <person name="Kubenka K."/>
            <person name="Mamidi S."/>
            <person name="Mattison C."/>
            <person name="Monteros M."/>
            <person name="Pisani C."/>
            <person name="Plott C."/>
            <person name="Rajasekar S."/>
            <person name="Rhein H.S."/>
            <person name="Rohla C."/>
            <person name="Song M."/>
            <person name="Hilaire R.S."/>
            <person name="Shu S."/>
            <person name="Wells L."/>
            <person name="Wang X."/>
            <person name="Webber J."/>
            <person name="Heerema R.J."/>
            <person name="Klein P."/>
            <person name="Conner P."/>
            <person name="Grauke L."/>
            <person name="Grimwood J."/>
            <person name="Schmutz J."/>
            <person name="Randall J.J."/>
        </authorList>
    </citation>
    <scope>NUCLEOTIDE SEQUENCE</scope>
    <source>
        <tissue evidence="4">Leaf</tissue>
    </source>
</reference>
<gene>
    <name evidence="4" type="ORF">I3842_03G103300</name>
</gene>
<dbReference type="AlphaFoldDB" id="A0A922FJ81"/>
<dbReference type="EMBL" id="CM031827">
    <property type="protein sequence ID" value="KAG6721248.1"/>
    <property type="molecule type" value="Genomic_DNA"/>
</dbReference>
<dbReference type="PANTHER" id="PTHR33740:SF3">
    <property type="entry name" value="GPI-ANCHORED ADHESIN-LIKE PROTEIN"/>
    <property type="match status" value="1"/>
</dbReference>
<evidence type="ECO:0000256" key="2">
    <source>
        <dbReference type="SAM" id="MobiDB-lite"/>
    </source>
</evidence>
<feature type="coiled-coil region" evidence="1">
    <location>
        <begin position="723"/>
        <end position="775"/>
    </location>
</feature>
<feature type="region of interest" description="Disordered" evidence="2">
    <location>
        <begin position="225"/>
        <end position="268"/>
    </location>
</feature>
<accession>A0A922FJ81</accession>
<name>A0A922FJ81_CARIL</name>
<evidence type="ECO:0008006" key="6">
    <source>
        <dbReference type="Google" id="ProtNLM"/>
    </source>
</evidence>
<keyword evidence="1" id="KW-0175">Coiled coil</keyword>
<proteinExistence type="predicted"/>
<feature type="region of interest" description="Disordered" evidence="2">
    <location>
        <begin position="351"/>
        <end position="373"/>
    </location>
</feature>
<comment type="caution">
    <text evidence="4">The sequence shown here is derived from an EMBL/GenBank/DDBJ whole genome shotgun (WGS) entry which is preliminary data.</text>
</comment>
<feature type="transmembrane region" description="Helical" evidence="3">
    <location>
        <begin position="95"/>
        <end position="115"/>
    </location>
</feature>
<feature type="region of interest" description="Disordered" evidence="2">
    <location>
        <begin position="402"/>
        <end position="426"/>
    </location>
</feature>
<evidence type="ECO:0000313" key="5">
    <source>
        <dbReference type="Proteomes" id="UP000811246"/>
    </source>
</evidence>
<keyword evidence="3" id="KW-0472">Membrane</keyword>
<feature type="region of interest" description="Disordered" evidence="2">
    <location>
        <begin position="141"/>
        <end position="196"/>
    </location>
</feature>
<feature type="compositionally biased region" description="Polar residues" evidence="2">
    <location>
        <begin position="253"/>
        <end position="268"/>
    </location>
</feature>
<keyword evidence="3" id="KW-1133">Transmembrane helix</keyword>
<sequence>MASTTATCSPSSLQLRLAFNCRRSPEILVRLRMGKPVSQFRVLCVAQDESRNGSASGRRRDWALWVGSDSAADGFSGWSESDGNDESVESQRKKWFGGVAGVILFSGLAFAALSFSKRNNLRSSQLMEPLTIQQEVSLASDDLNDDVKDGNASGNIKPEDNSLDGGTGTFKDSSSSPGFDENPSKSKSSDDSDCGVSSVQDVVYASNVTDGNKNASIQEDLQHESTFDDTLNLPESENVGDTFVTSGFKDVDNNSPVGTTELSSELTENPVNVKQSNLLVSDANPSELNIDLQDEIHSSSEHQNPNLSLDSSFTTVAHTVNEPVALNGSANSQLYTTLETQDSPENDIETVAQPSTKENPGLVETEQVSAEKNSSSLEVHNFSESEPSGTSLSALAYTFANEKGSNHPNEMNRSRSESPYPGNSFSSTGIPAPSVVSAALQVLPGKVLVPAVVDQAQGHALAALQVLKVIEADVQPSDLCTRRDYARWLVSASSALSRNTISKVYPAMYIENVSELAFDDITPDDPDFASIQGLAEAGLIASKLSRRDMISSLDEDQSPFYFSPERPLSRQDLISWKMTLEKRQLPEADRKKLYQISGFIDVDKIHPDACPALVADISAGEQGIIALAFGYTRLFQPDKPVTKAQAAVALATGEASDIVSEELARIEAESMAENAVAAHSALVAEVEKDINASFEKELSLEREKIDAEISYEKERTSQLRKAAEIENQEIARLQYELEVERKALSMARAWAEDEAKRAREQAKVLEEARYRWERQGIKVVVDDNLREETTAGVSWLDAGKQFSVDATVNRAENLVDKLKTMAMDLRGKSRDIIDKVIQKIALLISNLREWTAKAGKRAEELQQTAILRASRSAQELQQSTAEFSLSLREGTKRVAGDCRDGVEKLTQRFKT</sequence>
<dbReference type="Proteomes" id="UP000811246">
    <property type="component" value="Chromosome 3"/>
</dbReference>
<evidence type="ECO:0000313" key="4">
    <source>
        <dbReference type="EMBL" id="KAG6721248.1"/>
    </source>
</evidence>
<dbReference type="PANTHER" id="PTHR33740">
    <property type="entry name" value="GPI-ANCHORED ADHESIN-LIKE PROTEIN"/>
    <property type="match status" value="1"/>
</dbReference>